<keyword evidence="2" id="KW-1185">Reference proteome</keyword>
<name>A0ABW1VRF7_9GAMM</name>
<comment type="caution">
    <text evidence="1">The sequence shown here is derived from an EMBL/GenBank/DDBJ whole genome shotgun (WGS) entry which is preliminary data.</text>
</comment>
<dbReference type="PANTHER" id="PTHR38765:SF1">
    <property type="entry name" value="DUF484 DOMAIN-CONTAINING PROTEIN"/>
    <property type="match status" value="1"/>
</dbReference>
<protein>
    <submittedName>
        <fullName evidence="1">DUF484 domain-containing protein</fullName>
    </submittedName>
</protein>
<dbReference type="InterPro" id="IPR029016">
    <property type="entry name" value="GAF-like_dom_sf"/>
</dbReference>
<dbReference type="Proteomes" id="UP001596215">
    <property type="component" value="Unassembled WGS sequence"/>
</dbReference>
<dbReference type="Gene3D" id="3.30.450.40">
    <property type="match status" value="1"/>
</dbReference>
<dbReference type="NCBIfam" id="NF008203">
    <property type="entry name" value="PRK10963.1"/>
    <property type="match status" value="1"/>
</dbReference>
<organism evidence="1 2">
    <name type="scientific">Tatumella punctata</name>
    <dbReference type="NCBI Taxonomy" id="399969"/>
    <lineage>
        <taxon>Bacteria</taxon>
        <taxon>Pseudomonadati</taxon>
        <taxon>Pseudomonadota</taxon>
        <taxon>Gammaproteobacteria</taxon>
        <taxon>Enterobacterales</taxon>
        <taxon>Erwiniaceae</taxon>
        <taxon>Tatumella</taxon>
    </lineage>
</organism>
<proteinExistence type="predicted"/>
<dbReference type="InterPro" id="IPR007435">
    <property type="entry name" value="DUF484"/>
</dbReference>
<dbReference type="RefSeq" id="WP_212708197.1">
    <property type="nucleotide sequence ID" value="NZ_BAAAFW010000025.1"/>
</dbReference>
<dbReference type="PANTHER" id="PTHR38765">
    <property type="entry name" value="DUF484 DOMAIN-CONTAINING PROTEIN"/>
    <property type="match status" value="1"/>
</dbReference>
<dbReference type="Pfam" id="PF04340">
    <property type="entry name" value="DUF484"/>
    <property type="match status" value="1"/>
</dbReference>
<gene>
    <name evidence="1" type="ORF">ACFP73_12280</name>
</gene>
<reference evidence="2" key="1">
    <citation type="journal article" date="2019" name="Int. J. Syst. Evol. Microbiol.">
        <title>The Global Catalogue of Microorganisms (GCM) 10K type strain sequencing project: providing services to taxonomists for standard genome sequencing and annotation.</title>
        <authorList>
            <consortium name="The Broad Institute Genomics Platform"/>
            <consortium name="The Broad Institute Genome Sequencing Center for Infectious Disease"/>
            <person name="Wu L."/>
            <person name="Ma J."/>
        </authorList>
    </citation>
    <scope>NUCLEOTIDE SEQUENCE [LARGE SCALE GENOMIC DNA]</scope>
    <source>
        <strain evidence="2">CGMCC 4.1530</strain>
    </source>
</reference>
<accession>A0ABW1VRF7</accession>
<dbReference type="EMBL" id="JBHSUC010000016">
    <property type="protein sequence ID" value="MFC6362860.1"/>
    <property type="molecule type" value="Genomic_DNA"/>
</dbReference>
<sequence length="235" mass="26721">MKSDEDQELLNSVMTDDQSVSDYLRLNPDFFIRNARQVEQMQVPHPVRGSTSLVEWHMARQRNHIRLLEEEITLLMEQATANQQLFGQLLSLQSHLASAGSLTEMLSRLHRWARNLGLAGASVRLFTEHWQTGAPSEFTHLGLSRQSFDSLRIQRLGRRQHYLGPLNGPELLLLLPEAKAIGSVAMSLMGENEDVGVLIFSSRDKQHYHPGMGTELLEYLAGMLPALLTRWISRR</sequence>
<evidence type="ECO:0000313" key="1">
    <source>
        <dbReference type="EMBL" id="MFC6362860.1"/>
    </source>
</evidence>
<evidence type="ECO:0000313" key="2">
    <source>
        <dbReference type="Proteomes" id="UP001596215"/>
    </source>
</evidence>